<keyword evidence="3" id="KW-0676">Redox-active center</keyword>
<dbReference type="PANTHER" id="PTHR42852">
    <property type="entry name" value="THIOL:DISULFIDE INTERCHANGE PROTEIN DSBE"/>
    <property type="match status" value="1"/>
</dbReference>
<gene>
    <name evidence="5" type="ORF">CCR82_00780</name>
</gene>
<accession>A0AAJ0UDS3</accession>
<dbReference type="InterPro" id="IPR017937">
    <property type="entry name" value="Thioredoxin_CS"/>
</dbReference>
<dbReference type="EMBL" id="NHSF01000008">
    <property type="protein sequence ID" value="MBK5929105.1"/>
    <property type="molecule type" value="Genomic_DNA"/>
</dbReference>
<dbReference type="Pfam" id="PF08534">
    <property type="entry name" value="Redoxin"/>
    <property type="match status" value="1"/>
</dbReference>
<dbReference type="InterPro" id="IPR036249">
    <property type="entry name" value="Thioredoxin-like_sf"/>
</dbReference>
<comment type="subcellular location">
    <subcellularLocation>
        <location evidence="1">Cell envelope</location>
    </subcellularLocation>
</comment>
<dbReference type="Gene3D" id="3.40.30.10">
    <property type="entry name" value="Glutaredoxin"/>
    <property type="match status" value="1"/>
</dbReference>
<dbReference type="Proteomes" id="UP001296967">
    <property type="component" value="Unassembled WGS sequence"/>
</dbReference>
<dbReference type="GO" id="GO:0017004">
    <property type="term" value="P:cytochrome complex assembly"/>
    <property type="evidence" value="ECO:0007669"/>
    <property type="project" value="UniProtKB-KW"/>
</dbReference>
<dbReference type="PROSITE" id="PS00194">
    <property type="entry name" value="THIOREDOXIN_1"/>
    <property type="match status" value="1"/>
</dbReference>
<reference evidence="5" key="2">
    <citation type="journal article" date="2020" name="Microorganisms">
        <title>Osmotic Adaptation and Compatible Solute Biosynthesis of Phototrophic Bacteria as Revealed from Genome Analyses.</title>
        <authorList>
            <person name="Imhoff J.F."/>
            <person name="Rahn T."/>
            <person name="Kunzel S."/>
            <person name="Keller A."/>
            <person name="Neulinger S.C."/>
        </authorList>
    </citation>
    <scope>NUCLEOTIDE SEQUENCE</scope>
    <source>
        <strain evidence="5">DSM 4395</strain>
    </source>
</reference>
<keyword evidence="6" id="KW-1185">Reference proteome</keyword>
<dbReference type="InterPro" id="IPR050553">
    <property type="entry name" value="Thioredoxin_ResA/DsbE_sf"/>
</dbReference>
<name>A0AAJ0UDS3_HALSE</name>
<comment type="caution">
    <text evidence="5">The sequence shown here is derived from an EMBL/GenBank/DDBJ whole genome shotgun (WGS) entry which is preliminary data.</text>
</comment>
<sequence length="188" mass="20646">MKAAKVLAVTVLAGSVSIGLAVFGERWLEHEQHAAEQHRGGALQGVLDTLPEQQLAPFQDQALNSRRWAGKVVVLNFWATWCPPCVREMPLLDEWQQIHGDRGLQVVGIAIDQADAVASFLEDHPVRYPILLGERESIALTRGLGNRIGGLPFTMVFDALGRQVFSYLGELDDALLESEVEPLLPETG</sequence>
<dbReference type="InterPro" id="IPR013740">
    <property type="entry name" value="Redoxin"/>
</dbReference>
<dbReference type="InterPro" id="IPR013766">
    <property type="entry name" value="Thioredoxin_domain"/>
</dbReference>
<evidence type="ECO:0000313" key="5">
    <source>
        <dbReference type="EMBL" id="MBK5929105.1"/>
    </source>
</evidence>
<reference evidence="5" key="1">
    <citation type="submission" date="2017-05" db="EMBL/GenBank/DDBJ databases">
        <authorList>
            <person name="Imhoff J.F."/>
            <person name="Rahn T."/>
            <person name="Kuenzel S."/>
            <person name="Neulinger S.C."/>
        </authorList>
    </citation>
    <scope>NUCLEOTIDE SEQUENCE</scope>
    <source>
        <strain evidence="5">DSM 4395</strain>
    </source>
</reference>
<evidence type="ECO:0000259" key="4">
    <source>
        <dbReference type="PROSITE" id="PS51352"/>
    </source>
</evidence>
<dbReference type="CDD" id="cd02966">
    <property type="entry name" value="TlpA_like_family"/>
    <property type="match status" value="1"/>
</dbReference>
<dbReference type="AlphaFoldDB" id="A0AAJ0UDS3"/>
<dbReference type="GO" id="GO:0015036">
    <property type="term" value="F:disulfide oxidoreductase activity"/>
    <property type="evidence" value="ECO:0007669"/>
    <property type="project" value="UniProtKB-ARBA"/>
</dbReference>
<dbReference type="SUPFAM" id="SSF52833">
    <property type="entry name" value="Thioredoxin-like"/>
    <property type="match status" value="1"/>
</dbReference>
<dbReference type="RefSeq" id="WP_201243297.1">
    <property type="nucleotide sequence ID" value="NZ_NHSF01000008.1"/>
</dbReference>
<organism evidence="5 6">
    <name type="scientific">Halochromatium salexigens</name>
    <name type="common">Chromatium salexigens</name>
    <dbReference type="NCBI Taxonomy" id="49447"/>
    <lineage>
        <taxon>Bacteria</taxon>
        <taxon>Pseudomonadati</taxon>
        <taxon>Pseudomonadota</taxon>
        <taxon>Gammaproteobacteria</taxon>
        <taxon>Chromatiales</taxon>
        <taxon>Chromatiaceae</taxon>
        <taxon>Halochromatium</taxon>
    </lineage>
</organism>
<dbReference type="GO" id="GO:0030313">
    <property type="term" value="C:cell envelope"/>
    <property type="evidence" value="ECO:0007669"/>
    <property type="project" value="UniProtKB-SubCell"/>
</dbReference>
<evidence type="ECO:0000256" key="2">
    <source>
        <dbReference type="ARBA" id="ARBA00022748"/>
    </source>
</evidence>
<dbReference type="PANTHER" id="PTHR42852:SF17">
    <property type="entry name" value="THIOREDOXIN-LIKE PROTEIN HI_1115"/>
    <property type="match status" value="1"/>
</dbReference>
<dbReference type="PROSITE" id="PS51352">
    <property type="entry name" value="THIOREDOXIN_2"/>
    <property type="match status" value="1"/>
</dbReference>
<protein>
    <recommendedName>
        <fullName evidence="4">Thioredoxin domain-containing protein</fullName>
    </recommendedName>
</protein>
<feature type="domain" description="Thioredoxin" evidence="4">
    <location>
        <begin position="44"/>
        <end position="185"/>
    </location>
</feature>
<evidence type="ECO:0000256" key="1">
    <source>
        <dbReference type="ARBA" id="ARBA00004196"/>
    </source>
</evidence>
<proteinExistence type="predicted"/>
<evidence type="ECO:0000313" key="6">
    <source>
        <dbReference type="Proteomes" id="UP001296967"/>
    </source>
</evidence>
<evidence type="ECO:0000256" key="3">
    <source>
        <dbReference type="ARBA" id="ARBA00023284"/>
    </source>
</evidence>
<keyword evidence="2" id="KW-0201">Cytochrome c-type biogenesis</keyword>